<evidence type="ECO:0000313" key="4">
    <source>
        <dbReference type="Proteomes" id="UP000528411"/>
    </source>
</evidence>
<dbReference type="Proteomes" id="UP000528411">
    <property type="component" value="Unassembled WGS sequence"/>
</dbReference>
<protein>
    <submittedName>
        <fullName evidence="3">RASEF protein</fullName>
    </submittedName>
</protein>
<evidence type="ECO:0000313" key="3">
    <source>
        <dbReference type="EMBL" id="NXS40525.1"/>
    </source>
</evidence>
<name>A0A7L2U4M0_BALRX</name>
<dbReference type="Gene3D" id="3.40.50.300">
    <property type="entry name" value="P-loop containing nucleotide triphosphate hydrolases"/>
    <property type="match status" value="1"/>
</dbReference>
<feature type="compositionally biased region" description="Basic and acidic residues" evidence="2">
    <location>
        <begin position="46"/>
        <end position="60"/>
    </location>
</feature>
<keyword evidence="4" id="KW-1185">Reference proteome</keyword>
<feature type="non-terminal residue" evidence="3">
    <location>
        <position position="102"/>
    </location>
</feature>
<feature type="region of interest" description="Disordered" evidence="2">
    <location>
        <begin position="46"/>
        <end position="67"/>
    </location>
</feature>
<feature type="non-terminal residue" evidence="3">
    <location>
        <position position="1"/>
    </location>
</feature>
<dbReference type="Pfam" id="PF00071">
    <property type="entry name" value="Ras"/>
    <property type="match status" value="1"/>
</dbReference>
<accession>A0A7L2U4M0</accession>
<keyword evidence="1" id="KW-0547">Nucleotide-binding</keyword>
<organism evidence="3 4">
    <name type="scientific">Balaeniceps rex</name>
    <name type="common">Shoebill</name>
    <dbReference type="NCBI Taxonomy" id="33584"/>
    <lineage>
        <taxon>Eukaryota</taxon>
        <taxon>Metazoa</taxon>
        <taxon>Chordata</taxon>
        <taxon>Craniata</taxon>
        <taxon>Vertebrata</taxon>
        <taxon>Euteleostomi</taxon>
        <taxon>Archelosauria</taxon>
        <taxon>Archosauria</taxon>
        <taxon>Dinosauria</taxon>
        <taxon>Saurischia</taxon>
        <taxon>Theropoda</taxon>
        <taxon>Coelurosauria</taxon>
        <taxon>Aves</taxon>
        <taxon>Neognathae</taxon>
        <taxon>Neoaves</taxon>
        <taxon>Aequornithes</taxon>
        <taxon>Pelecaniformes</taxon>
        <taxon>Balaenicipitidae</taxon>
        <taxon>Balaeniceps</taxon>
    </lineage>
</organism>
<proteinExistence type="predicted"/>
<dbReference type="GO" id="GO:0003924">
    <property type="term" value="F:GTPase activity"/>
    <property type="evidence" value="ECO:0007669"/>
    <property type="project" value="InterPro"/>
</dbReference>
<sequence length="102" mass="10837">DTPGPRYQRIAQSYFHKAHSTLFLYEISSQSSFLSICQWIEDIKVGEGSDRHPGPTERGRSLGASSGRAGLCCAPGSLWEAGTRQEQAGLLAKQGAGTAPGS</sequence>
<reference evidence="3 4" key="1">
    <citation type="submission" date="2019-09" db="EMBL/GenBank/DDBJ databases">
        <title>Bird 10,000 Genomes (B10K) Project - Family phase.</title>
        <authorList>
            <person name="Zhang G."/>
        </authorList>
    </citation>
    <scope>NUCLEOTIDE SEQUENCE [LARGE SCALE GENOMIC DNA]</scope>
    <source>
        <strain evidence="3">B10K-DU-012-56</strain>
    </source>
</reference>
<dbReference type="InterPro" id="IPR001806">
    <property type="entry name" value="Small_GTPase"/>
</dbReference>
<evidence type="ECO:0000256" key="1">
    <source>
        <dbReference type="ARBA" id="ARBA00022741"/>
    </source>
</evidence>
<comment type="caution">
    <text evidence="3">The sequence shown here is derived from an EMBL/GenBank/DDBJ whole genome shotgun (WGS) entry which is preliminary data.</text>
</comment>
<dbReference type="EMBL" id="VYZW01009504">
    <property type="protein sequence ID" value="NXS40525.1"/>
    <property type="molecule type" value="Genomic_DNA"/>
</dbReference>
<dbReference type="OrthoDB" id="9989112at2759"/>
<dbReference type="AlphaFoldDB" id="A0A7L2U4M0"/>
<evidence type="ECO:0000256" key="2">
    <source>
        <dbReference type="SAM" id="MobiDB-lite"/>
    </source>
</evidence>
<gene>
    <name evidence="3" type="primary">Rasef</name>
    <name evidence="3" type="ORF">BALREX_R13298</name>
</gene>
<dbReference type="GO" id="GO:0005525">
    <property type="term" value="F:GTP binding"/>
    <property type="evidence" value="ECO:0007669"/>
    <property type="project" value="InterPro"/>
</dbReference>
<dbReference type="InterPro" id="IPR027417">
    <property type="entry name" value="P-loop_NTPase"/>
</dbReference>